<reference evidence="1 2" key="1">
    <citation type="submission" date="2017-11" db="EMBL/GenBank/DDBJ databases">
        <title>The genome of Rhizophagus clarus HR1 reveals common genetic basis of auxotrophy among arbuscular mycorrhizal fungi.</title>
        <authorList>
            <person name="Kobayashi Y."/>
        </authorList>
    </citation>
    <scope>NUCLEOTIDE SEQUENCE [LARGE SCALE GENOMIC DNA]</scope>
    <source>
        <strain evidence="1 2">HR1</strain>
    </source>
</reference>
<proteinExistence type="predicted"/>
<evidence type="ECO:0000313" key="1">
    <source>
        <dbReference type="EMBL" id="GBB84836.1"/>
    </source>
</evidence>
<evidence type="ECO:0008006" key="3">
    <source>
        <dbReference type="Google" id="ProtNLM"/>
    </source>
</evidence>
<sequence>MMDIYSILDQSYAECHDIIMNHLQDDVNTLYSCILVNRRFCRIFIPILWKNPFKFVKKEKNLIEIFNTLIHCLELNDKHRLITERLINIRDLPTTSKAYFKYHSFIKEFELNPLQKGMRLWISKYITKTKMNGSQSTRRVKKSVIIINQYIGKLLFNQDNQYESINIRYTDLLSGPNTLFSICDFVNHEKSLINVNKLSLSLFHRNSTDLMPIITMKILSLQNVLSPNIQHLQIFIDTTKDHSQFTYNLINFIKFQNNLKSLLISPFCKKGDLKLYFAPFLDALKNHSNSLTFLKLKFFSISINQLLPLLISLPNLITLDFDLICEGFSNDNSIISNEILNLPTSLFKKLKHLNYSHNLPSSLFKQILLSSSDNLKSLKIGDTYYPFIKDVQQLCNLNLSHFHLVITSGLRLEDLSSILENLHHLVHLKLSSTSYSYLLEQLKRISYLGNLSQLLNSNSSALFNSSVSSASSSSSTSSSSSSSSASSISSLSSTLSALSISTTSTSASTTSSASAAIPRSLLSRNRVSSADQDRYENIIKIFSRSLPPSLKILEINFLIPESYLKILLNESLFNLQSIKLHDYGNFEDNLLRIFIDYQKRKNCFKELGIKHNKFSETCMKEAKNLFKITKNTTGIDDPFYGMFTIIIIIFFFF</sequence>
<dbReference type="EMBL" id="BEXD01000158">
    <property type="protein sequence ID" value="GBB84836.1"/>
    <property type="molecule type" value="Genomic_DNA"/>
</dbReference>
<name>A0A2Z6QX68_9GLOM</name>
<comment type="caution">
    <text evidence="1">The sequence shown here is derived from an EMBL/GenBank/DDBJ whole genome shotgun (WGS) entry which is preliminary data.</text>
</comment>
<keyword evidence="2" id="KW-1185">Reference proteome</keyword>
<gene>
    <name evidence="1" type="ORF">RclHR1_01140025</name>
</gene>
<evidence type="ECO:0000313" key="2">
    <source>
        <dbReference type="Proteomes" id="UP000247702"/>
    </source>
</evidence>
<feature type="non-terminal residue" evidence="1">
    <location>
        <position position="653"/>
    </location>
</feature>
<dbReference type="Proteomes" id="UP000247702">
    <property type="component" value="Unassembled WGS sequence"/>
</dbReference>
<dbReference type="AlphaFoldDB" id="A0A2Z6QX68"/>
<accession>A0A2Z6QX68</accession>
<protein>
    <recommendedName>
        <fullName evidence="3">F-box domain-containing protein</fullName>
    </recommendedName>
</protein>
<organism evidence="1 2">
    <name type="scientific">Rhizophagus clarus</name>
    <dbReference type="NCBI Taxonomy" id="94130"/>
    <lineage>
        <taxon>Eukaryota</taxon>
        <taxon>Fungi</taxon>
        <taxon>Fungi incertae sedis</taxon>
        <taxon>Mucoromycota</taxon>
        <taxon>Glomeromycotina</taxon>
        <taxon>Glomeromycetes</taxon>
        <taxon>Glomerales</taxon>
        <taxon>Glomeraceae</taxon>
        <taxon>Rhizophagus</taxon>
    </lineage>
</organism>